<name>A0AAP9J5S1_AGRTU</name>
<evidence type="ECO:0000313" key="2">
    <source>
        <dbReference type="Proteomes" id="UP000222296"/>
    </source>
</evidence>
<reference evidence="1 2" key="1">
    <citation type="journal article" date="2017" name="Genome Announc.">
        <title>Draft Genome Sequence of Agrobacterium tumefaciens Biovar 1 Strain 186, Isolated from Walnut.</title>
        <authorList>
            <person name="Poret-Peterson A.T."/>
            <person name="Bhatnagar S."/>
            <person name="McClean A.E."/>
            <person name="Kluepfel D.A."/>
        </authorList>
    </citation>
    <scope>NUCLEOTIDE SEQUENCE [LARGE SCALE GENOMIC DNA]</scope>
    <source>
        <strain evidence="1 2">186</strain>
    </source>
</reference>
<organism evidence="1 2">
    <name type="scientific">Agrobacterium tumefaciens</name>
    <dbReference type="NCBI Taxonomy" id="358"/>
    <lineage>
        <taxon>Bacteria</taxon>
        <taxon>Pseudomonadati</taxon>
        <taxon>Pseudomonadota</taxon>
        <taxon>Alphaproteobacteria</taxon>
        <taxon>Hyphomicrobiales</taxon>
        <taxon>Rhizobiaceae</taxon>
        <taxon>Rhizobium/Agrobacterium group</taxon>
        <taxon>Agrobacterium</taxon>
        <taxon>Agrobacterium tumefaciens complex</taxon>
    </lineage>
</organism>
<dbReference type="Proteomes" id="UP000222296">
    <property type="component" value="Chromosome Circular"/>
</dbReference>
<gene>
    <name evidence="1" type="ORF">CG010_007185</name>
</gene>
<proteinExistence type="predicted"/>
<dbReference type="AlphaFoldDB" id="A0AAP9J5S1"/>
<sequence>MSKAVADVLLERQRQIVDEGFDHAHDDEHTGGEIAFAAACYAISGAVPEDNRGKDDRLLAVIQFVWPKAWAFTWWSPKDRRRDLVRSAALIVAEIERIDRAST</sequence>
<accession>A0AAP9J5S1</accession>
<evidence type="ECO:0000313" key="1">
    <source>
        <dbReference type="EMBL" id="QDY93932.1"/>
    </source>
</evidence>
<protein>
    <submittedName>
        <fullName evidence="1">Uncharacterized protein</fullName>
    </submittedName>
</protein>
<dbReference type="EMBL" id="CP042274">
    <property type="protein sequence ID" value="QDY93932.1"/>
    <property type="molecule type" value="Genomic_DNA"/>
</dbReference>
<dbReference type="RefSeq" id="WP_099085295.1">
    <property type="nucleotide sequence ID" value="NZ_CP042274.1"/>
</dbReference>